<name>A0A4S4BGJ6_9BACL</name>
<keyword evidence="4 6" id="KW-0808">Transferase</keyword>
<comment type="pathway">
    <text evidence="1">Cell wall biogenesis; cell wall polysaccharide biosynthesis.</text>
</comment>
<comment type="caution">
    <text evidence="6">The sequence shown here is derived from an EMBL/GenBank/DDBJ whole genome shotgun (WGS) entry which is preliminary data.</text>
</comment>
<evidence type="ECO:0000256" key="1">
    <source>
        <dbReference type="ARBA" id="ARBA00004776"/>
    </source>
</evidence>
<dbReference type="EMBL" id="SSOB01000057">
    <property type="protein sequence ID" value="THF73355.1"/>
    <property type="molecule type" value="Genomic_DNA"/>
</dbReference>
<dbReference type="Gene3D" id="3.90.550.10">
    <property type="entry name" value="Spore Coat Polysaccharide Biosynthesis Protein SpsA, Chain A"/>
    <property type="match status" value="1"/>
</dbReference>
<reference evidence="6 7" key="1">
    <citation type="submission" date="2019-04" db="EMBL/GenBank/DDBJ databases">
        <title>Cohnella sp. nov. isolated from preserved vegetables.</title>
        <authorList>
            <person name="Lin S.-Y."/>
            <person name="Hung M.-H."/>
            <person name="Young C.-C."/>
        </authorList>
    </citation>
    <scope>NUCLEOTIDE SEQUENCE [LARGE SCALE GENOMIC DNA]</scope>
    <source>
        <strain evidence="6 7">CC-MHH1044</strain>
    </source>
</reference>
<organism evidence="6 7">
    <name type="scientific">Cohnella fermenti</name>
    <dbReference type="NCBI Taxonomy" id="2565925"/>
    <lineage>
        <taxon>Bacteria</taxon>
        <taxon>Bacillati</taxon>
        <taxon>Bacillota</taxon>
        <taxon>Bacilli</taxon>
        <taxon>Bacillales</taxon>
        <taxon>Paenibacillaceae</taxon>
        <taxon>Cohnella</taxon>
    </lineage>
</organism>
<proteinExistence type="inferred from homology"/>
<dbReference type="GO" id="GO:0016757">
    <property type="term" value="F:glycosyltransferase activity"/>
    <property type="evidence" value="ECO:0007669"/>
    <property type="project" value="UniProtKB-KW"/>
</dbReference>
<keyword evidence="3" id="KW-0328">Glycosyltransferase</keyword>
<dbReference type="AlphaFoldDB" id="A0A4S4BGJ6"/>
<dbReference type="Proteomes" id="UP000310636">
    <property type="component" value="Unassembled WGS sequence"/>
</dbReference>
<dbReference type="CDD" id="cd04186">
    <property type="entry name" value="GT_2_like_c"/>
    <property type="match status" value="1"/>
</dbReference>
<dbReference type="RefSeq" id="WP_136373440.1">
    <property type="nucleotide sequence ID" value="NZ_SSOB01000057.1"/>
</dbReference>
<evidence type="ECO:0000313" key="6">
    <source>
        <dbReference type="EMBL" id="THF73355.1"/>
    </source>
</evidence>
<sequence>MRTSIIIPSCNGLDLLASCIQSIRKYTPSEHEIIVVDNGSKDGTTVWCLNERIPFVSLARNEGFPAACNKGMRLASGDTIVLLNNDTVVSKNWLDNLNAALYSSPDIGLTGPMAGNVSGKQQSRYSYGDLDEFQRLAATVNRSDPNKWKRTERLVGFCLAFRRELMERIGLLDERFSPGHYEDDDYCLRARLHGYGLLICEDVVIHHEGSASFRREGEAAQRELVERNYRLFMDKWNVDPRSFI</sequence>
<evidence type="ECO:0000256" key="3">
    <source>
        <dbReference type="ARBA" id="ARBA00022676"/>
    </source>
</evidence>
<evidence type="ECO:0000313" key="7">
    <source>
        <dbReference type="Proteomes" id="UP000310636"/>
    </source>
</evidence>
<comment type="similarity">
    <text evidence="2">Belongs to the glycosyltransferase 2 family.</text>
</comment>
<protein>
    <submittedName>
        <fullName evidence="6">Glycosyltransferase family 2 protein</fullName>
    </submittedName>
</protein>
<dbReference type="Pfam" id="PF00535">
    <property type="entry name" value="Glycos_transf_2"/>
    <property type="match status" value="1"/>
</dbReference>
<dbReference type="SUPFAM" id="SSF53448">
    <property type="entry name" value="Nucleotide-diphospho-sugar transferases"/>
    <property type="match status" value="1"/>
</dbReference>
<evidence type="ECO:0000259" key="5">
    <source>
        <dbReference type="Pfam" id="PF00535"/>
    </source>
</evidence>
<dbReference type="PANTHER" id="PTHR43179:SF12">
    <property type="entry name" value="GALACTOFURANOSYLTRANSFERASE GLFT2"/>
    <property type="match status" value="1"/>
</dbReference>
<keyword evidence="7" id="KW-1185">Reference proteome</keyword>
<evidence type="ECO:0000256" key="4">
    <source>
        <dbReference type="ARBA" id="ARBA00022679"/>
    </source>
</evidence>
<dbReference type="PANTHER" id="PTHR43179">
    <property type="entry name" value="RHAMNOSYLTRANSFERASE WBBL"/>
    <property type="match status" value="1"/>
</dbReference>
<dbReference type="InterPro" id="IPR001173">
    <property type="entry name" value="Glyco_trans_2-like"/>
</dbReference>
<evidence type="ECO:0000256" key="2">
    <source>
        <dbReference type="ARBA" id="ARBA00006739"/>
    </source>
</evidence>
<dbReference type="OrthoDB" id="8936324at2"/>
<accession>A0A4S4BGJ6</accession>
<feature type="domain" description="Glycosyltransferase 2-like" evidence="5">
    <location>
        <begin position="4"/>
        <end position="169"/>
    </location>
</feature>
<dbReference type="InterPro" id="IPR029044">
    <property type="entry name" value="Nucleotide-diphossugar_trans"/>
</dbReference>
<gene>
    <name evidence="6" type="ORF">E6C55_29550</name>
</gene>